<proteinExistence type="predicted"/>
<organism evidence="1 2">
    <name type="scientific">Pullulanibacillus camelliae</name>
    <dbReference type="NCBI Taxonomy" id="1707096"/>
    <lineage>
        <taxon>Bacteria</taxon>
        <taxon>Bacillati</taxon>
        <taxon>Bacillota</taxon>
        <taxon>Bacilli</taxon>
        <taxon>Bacillales</taxon>
        <taxon>Sporolactobacillaceae</taxon>
        <taxon>Pullulanibacillus</taxon>
    </lineage>
</organism>
<dbReference type="PANTHER" id="PTHR36849:SF1">
    <property type="entry name" value="CYTOPLASMIC PROTEIN"/>
    <property type="match status" value="1"/>
</dbReference>
<dbReference type="EMBL" id="BMIR01000028">
    <property type="protein sequence ID" value="GGE55126.1"/>
    <property type="molecule type" value="Genomic_DNA"/>
</dbReference>
<protein>
    <recommendedName>
        <fullName evidence="3">DUF488 domain-containing protein</fullName>
    </recommendedName>
</protein>
<dbReference type="RefSeq" id="WP_188698490.1">
    <property type="nucleotide sequence ID" value="NZ_BMIR01000028.1"/>
</dbReference>
<reference evidence="1" key="1">
    <citation type="journal article" date="2014" name="Int. J. Syst. Evol. Microbiol.">
        <title>Complete genome sequence of Corynebacterium casei LMG S-19264T (=DSM 44701T), isolated from a smear-ripened cheese.</title>
        <authorList>
            <consortium name="US DOE Joint Genome Institute (JGI-PGF)"/>
            <person name="Walter F."/>
            <person name="Albersmeier A."/>
            <person name="Kalinowski J."/>
            <person name="Ruckert C."/>
        </authorList>
    </citation>
    <scope>NUCLEOTIDE SEQUENCE</scope>
    <source>
        <strain evidence="1">CGMCC 1.15371</strain>
    </source>
</reference>
<evidence type="ECO:0008006" key="3">
    <source>
        <dbReference type="Google" id="ProtNLM"/>
    </source>
</evidence>
<reference evidence="1" key="2">
    <citation type="submission" date="2020-09" db="EMBL/GenBank/DDBJ databases">
        <authorList>
            <person name="Sun Q."/>
            <person name="Zhou Y."/>
        </authorList>
    </citation>
    <scope>NUCLEOTIDE SEQUENCE</scope>
    <source>
        <strain evidence="1">CGMCC 1.15371</strain>
    </source>
</reference>
<dbReference type="Proteomes" id="UP000628775">
    <property type="component" value="Unassembled WGS sequence"/>
</dbReference>
<dbReference type="Pfam" id="PF22752">
    <property type="entry name" value="DUF488-N3i"/>
    <property type="match status" value="1"/>
</dbReference>
<dbReference type="AlphaFoldDB" id="A0A8J2YN71"/>
<comment type="caution">
    <text evidence="1">The sequence shown here is derived from an EMBL/GenBank/DDBJ whole genome shotgun (WGS) entry which is preliminary data.</text>
</comment>
<dbReference type="InterPro" id="IPR052552">
    <property type="entry name" value="YeaO-like"/>
</dbReference>
<accession>A0A8J2YN71</accession>
<gene>
    <name evidence="1" type="ORF">GCM10011391_37650</name>
</gene>
<evidence type="ECO:0000313" key="2">
    <source>
        <dbReference type="Proteomes" id="UP000628775"/>
    </source>
</evidence>
<dbReference type="PANTHER" id="PTHR36849">
    <property type="entry name" value="CYTOPLASMIC PROTEIN-RELATED"/>
    <property type="match status" value="1"/>
</dbReference>
<sequence>MDTIFLKRIYEPYDATDGYRILIDRLWPRGISKADANLTAWLKEVAPTPELRKWFNHQPERFERFHDDYVHELRTGEPQQEALNQIMEYADKGKVTLLYGAKDPMYNHAHVLLEELHLRRRR</sequence>
<keyword evidence="2" id="KW-1185">Reference proteome</keyword>
<evidence type="ECO:0000313" key="1">
    <source>
        <dbReference type="EMBL" id="GGE55126.1"/>
    </source>
</evidence>
<name>A0A8J2YN71_9BACL</name>